<proteinExistence type="predicted"/>
<reference evidence="2 3" key="1">
    <citation type="submission" date="2023-02" db="EMBL/GenBank/DDBJ databases">
        <title>Dictyobacter halimunensis sp. nov., a new member of the class Ktedonobacteria from forest soil in a geothermal area.</title>
        <authorList>
            <person name="Rachmania M.K."/>
            <person name="Ningsih F."/>
            <person name="Sakai Y."/>
            <person name="Yabe S."/>
            <person name="Yokota A."/>
            <person name="Sjamsuridzal W."/>
        </authorList>
    </citation>
    <scope>NUCLEOTIDE SEQUENCE [LARGE SCALE GENOMIC DNA]</scope>
    <source>
        <strain evidence="2 3">S3.2.2.5</strain>
    </source>
</reference>
<evidence type="ECO:0000313" key="3">
    <source>
        <dbReference type="Proteomes" id="UP001344906"/>
    </source>
</evidence>
<dbReference type="Pfam" id="PF01208">
    <property type="entry name" value="URO-D"/>
    <property type="match status" value="1"/>
</dbReference>
<comment type="caution">
    <text evidence="2">The sequence shown here is derived from an EMBL/GenBank/DDBJ whole genome shotgun (WGS) entry which is preliminary data.</text>
</comment>
<dbReference type="Proteomes" id="UP001344906">
    <property type="component" value="Unassembled WGS sequence"/>
</dbReference>
<dbReference type="InterPro" id="IPR000257">
    <property type="entry name" value="Uroporphyrinogen_deCOase"/>
</dbReference>
<accession>A0ABQ6FUB6</accession>
<evidence type="ECO:0000313" key="2">
    <source>
        <dbReference type="EMBL" id="GLV56017.1"/>
    </source>
</evidence>
<name>A0ABQ6FUB6_9CHLR</name>
<evidence type="ECO:0000259" key="1">
    <source>
        <dbReference type="Pfam" id="PF01208"/>
    </source>
</evidence>
<dbReference type="EMBL" id="BSRI01000001">
    <property type="protein sequence ID" value="GLV56017.1"/>
    <property type="molecule type" value="Genomic_DNA"/>
</dbReference>
<sequence length="96" mass="10112">MAGSGAHSIAIDECMSLAYVGEIAQEHHVGFLGNLHVTAALFEETEEAAADAQRCLREGQRFPGYVFGLGGPLTQPIPPSRLDAAIATLFTQARGS</sequence>
<keyword evidence="3" id="KW-1185">Reference proteome</keyword>
<gene>
    <name evidence="2" type="ORF">KDH_28610</name>
</gene>
<dbReference type="SUPFAM" id="SSF51726">
    <property type="entry name" value="UROD/MetE-like"/>
    <property type="match status" value="1"/>
</dbReference>
<feature type="domain" description="Uroporphyrinogen decarboxylase (URO-D)" evidence="1">
    <location>
        <begin position="1"/>
        <end position="87"/>
    </location>
</feature>
<dbReference type="Gene3D" id="3.20.20.210">
    <property type="match status" value="1"/>
</dbReference>
<protein>
    <recommendedName>
        <fullName evidence="1">Uroporphyrinogen decarboxylase (URO-D) domain-containing protein</fullName>
    </recommendedName>
</protein>
<organism evidence="2 3">
    <name type="scientific">Dictyobacter halimunensis</name>
    <dbReference type="NCBI Taxonomy" id="3026934"/>
    <lineage>
        <taxon>Bacteria</taxon>
        <taxon>Bacillati</taxon>
        <taxon>Chloroflexota</taxon>
        <taxon>Ktedonobacteria</taxon>
        <taxon>Ktedonobacterales</taxon>
        <taxon>Dictyobacteraceae</taxon>
        <taxon>Dictyobacter</taxon>
    </lineage>
</organism>
<dbReference type="InterPro" id="IPR038071">
    <property type="entry name" value="UROD/MetE-like_sf"/>
</dbReference>